<feature type="compositionally biased region" description="Basic residues" evidence="2">
    <location>
        <begin position="60"/>
        <end position="72"/>
    </location>
</feature>
<feature type="compositionally biased region" description="Basic and acidic residues" evidence="2">
    <location>
        <begin position="378"/>
        <end position="396"/>
    </location>
</feature>
<feature type="compositionally biased region" description="Basic residues" evidence="2">
    <location>
        <begin position="459"/>
        <end position="472"/>
    </location>
</feature>
<evidence type="ECO:0000313" key="4">
    <source>
        <dbReference type="Proteomes" id="UP000008144"/>
    </source>
</evidence>
<dbReference type="RefSeq" id="XP_002123251.1">
    <property type="nucleotide sequence ID" value="XM_002123215.5"/>
</dbReference>
<dbReference type="Ensembl" id="ENSCINT00000011276.3">
    <property type="protein sequence ID" value="ENSCINP00000011276.3"/>
    <property type="gene ID" value="ENSCING00000005458.3"/>
</dbReference>
<feature type="compositionally biased region" description="Basic and acidic residues" evidence="2">
    <location>
        <begin position="90"/>
        <end position="103"/>
    </location>
</feature>
<dbReference type="AlphaFoldDB" id="F6UTR1"/>
<reference evidence="3" key="2">
    <citation type="submission" date="2025-08" db="UniProtKB">
        <authorList>
            <consortium name="Ensembl"/>
        </authorList>
    </citation>
    <scope>IDENTIFICATION</scope>
</reference>
<evidence type="ECO:0000313" key="3">
    <source>
        <dbReference type="Ensembl" id="ENSCINP00000011276.3"/>
    </source>
</evidence>
<accession>A0A1W2W3E7</accession>
<feature type="region of interest" description="Disordered" evidence="2">
    <location>
        <begin position="378"/>
        <end position="422"/>
    </location>
</feature>
<sequence>MSSIKDKITAVRAVVSNATNDDIVLVLQNNDNDVDKSIADFVEGRAEAILTEWRPAGPMKNKKKKKKKQQKKNKLDVETQLNLDTTTFDPKVDDITKPDKVEPTTDQSRAAETLKLLLTDAEPNPEPQLTLQANSKPPQPPINNPTTPQPTEGKPHLTHLYKAGHRSRTSSESSVKRSSKKLVKSNLVQESTTNGSVQETATFNQNKKSIEKATKDLQRCSASFGRYRSLLNDEINDSYKRIKQTFEEANNALQDREVELMRSLDKLKEEAFKLLEAREHRALELKRQTDRVANMKPHQVAELRGEIKHFVSDRKYDEEIGRTTRFIFNREIITDVIPALGEISGVKNSYSHKSRPRLTSDAMTMIATTTVDTVVAKATEDNKEKEKSLEKRESSDSLKLNSVDWSETPDQPLRESPASWANQPIVDEQKSLLQNNEKQQNGGDNGMKANPRLYPRPHGGTKHRNYGNRGRGRGTPLFNPPYRKPPNSESLFMNPLNGKDGVRSHGDGSQVNGARDGTRSNRRGSFKYRGDYRRNRNERPKQNFDKNDEKW</sequence>
<dbReference type="InParanoid" id="F6UTR1"/>
<feature type="coiled-coil region" evidence="1">
    <location>
        <begin position="232"/>
        <end position="270"/>
    </location>
</feature>
<feature type="region of interest" description="Disordered" evidence="2">
    <location>
        <begin position="56"/>
        <end position="109"/>
    </location>
</feature>
<reference evidence="3" key="3">
    <citation type="submission" date="2025-09" db="UniProtKB">
        <authorList>
            <consortium name="Ensembl"/>
        </authorList>
    </citation>
    <scope>IDENTIFICATION</scope>
</reference>
<dbReference type="GeneID" id="100186271"/>
<organism evidence="3 4">
    <name type="scientific">Ciona intestinalis</name>
    <name type="common">Transparent sea squirt</name>
    <name type="synonym">Ascidia intestinalis</name>
    <dbReference type="NCBI Taxonomy" id="7719"/>
    <lineage>
        <taxon>Eukaryota</taxon>
        <taxon>Metazoa</taxon>
        <taxon>Chordata</taxon>
        <taxon>Tunicata</taxon>
        <taxon>Ascidiacea</taxon>
        <taxon>Phlebobranchia</taxon>
        <taxon>Cionidae</taxon>
        <taxon>Ciona</taxon>
    </lineage>
</organism>
<dbReference type="InterPro" id="IPR009816">
    <property type="entry name" value="SPATS2-like"/>
</dbReference>
<protein>
    <submittedName>
        <fullName evidence="3">SPATS2-like protein</fullName>
    </submittedName>
</protein>
<feature type="compositionally biased region" description="Basic residues" evidence="2">
    <location>
        <begin position="156"/>
        <end position="168"/>
    </location>
</feature>
<evidence type="ECO:0000256" key="2">
    <source>
        <dbReference type="SAM" id="MobiDB-lite"/>
    </source>
</evidence>
<feature type="compositionally biased region" description="Polar residues" evidence="2">
    <location>
        <begin position="79"/>
        <end position="88"/>
    </location>
</feature>
<dbReference type="KEGG" id="cin:100186271"/>
<dbReference type="GO" id="GO:0005737">
    <property type="term" value="C:cytoplasm"/>
    <property type="evidence" value="ECO:0000318"/>
    <property type="project" value="GO_Central"/>
</dbReference>
<proteinExistence type="predicted"/>
<evidence type="ECO:0000256" key="1">
    <source>
        <dbReference type="SAM" id="Coils"/>
    </source>
</evidence>
<dbReference type="OMA" id="NPKMMSS"/>
<gene>
    <name evidence="3" type="primary">LOC100186271</name>
</gene>
<dbReference type="PANTHER" id="PTHR15623">
    <property type="entry name" value="SPERMATOGENESIS-ASSOCIATED SERINE-RICH PROTEIN 2-RELATED"/>
    <property type="match status" value="1"/>
</dbReference>
<dbReference type="GeneTree" id="ENSGT00390000001138"/>
<dbReference type="Proteomes" id="UP000008144">
    <property type="component" value="Unassembled WGS sequence"/>
</dbReference>
<accession>F6UTR1</accession>
<name>F6UTR1_CIOIN</name>
<feature type="compositionally biased region" description="Basic and acidic residues" evidence="2">
    <location>
        <begin position="528"/>
        <end position="551"/>
    </location>
</feature>
<keyword evidence="4" id="KW-1185">Reference proteome</keyword>
<dbReference type="PANTHER" id="PTHR15623:SF11">
    <property type="entry name" value="SPERMATOGENESIS-ASSOCIATED SERINE-RICH PROTEIN 2"/>
    <property type="match status" value="1"/>
</dbReference>
<dbReference type="FunCoup" id="F6UTR1">
    <property type="interactions" value="60"/>
</dbReference>
<feature type="region of interest" description="Disordered" evidence="2">
    <location>
        <begin position="124"/>
        <end position="194"/>
    </location>
</feature>
<feature type="region of interest" description="Disordered" evidence="2">
    <location>
        <begin position="436"/>
        <end position="551"/>
    </location>
</feature>
<dbReference type="HOGENOM" id="CLU_494270_0_0_1"/>
<reference evidence="4" key="1">
    <citation type="journal article" date="2002" name="Science">
        <title>The draft genome of Ciona intestinalis: insights into chordate and vertebrate origins.</title>
        <authorList>
            <person name="Dehal P."/>
            <person name="Satou Y."/>
            <person name="Campbell R.K."/>
            <person name="Chapman J."/>
            <person name="Degnan B."/>
            <person name="De Tomaso A."/>
            <person name="Davidson B."/>
            <person name="Di Gregorio A."/>
            <person name="Gelpke M."/>
            <person name="Goodstein D.M."/>
            <person name="Harafuji N."/>
            <person name="Hastings K.E."/>
            <person name="Ho I."/>
            <person name="Hotta K."/>
            <person name="Huang W."/>
            <person name="Kawashima T."/>
            <person name="Lemaire P."/>
            <person name="Martinez D."/>
            <person name="Meinertzhagen I.A."/>
            <person name="Necula S."/>
            <person name="Nonaka M."/>
            <person name="Putnam N."/>
            <person name="Rash S."/>
            <person name="Saiga H."/>
            <person name="Satake M."/>
            <person name="Terry A."/>
            <person name="Yamada L."/>
            <person name="Wang H.G."/>
            <person name="Awazu S."/>
            <person name="Azumi K."/>
            <person name="Boore J."/>
            <person name="Branno M."/>
            <person name="Chin-Bow S."/>
            <person name="DeSantis R."/>
            <person name="Doyle S."/>
            <person name="Francino P."/>
            <person name="Keys D.N."/>
            <person name="Haga S."/>
            <person name="Hayashi H."/>
            <person name="Hino K."/>
            <person name="Imai K.S."/>
            <person name="Inaba K."/>
            <person name="Kano S."/>
            <person name="Kobayashi K."/>
            <person name="Kobayashi M."/>
            <person name="Lee B.I."/>
            <person name="Makabe K.W."/>
            <person name="Manohar C."/>
            <person name="Matassi G."/>
            <person name="Medina M."/>
            <person name="Mochizuki Y."/>
            <person name="Mount S."/>
            <person name="Morishita T."/>
            <person name="Miura S."/>
            <person name="Nakayama A."/>
            <person name="Nishizaka S."/>
            <person name="Nomoto H."/>
            <person name="Ohta F."/>
            <person name="Oishi K."/>
            <person name="Rigoutsos I."/>
            <person name="Sano M."/>
            <person name="Sasaki A."/>
            <person name="Sasakura Y."/>
            <person name="Shoguchi E."/>
            <person name="Shin-i T."/>
            <person name="Spagnuolo A."/>
            <person name="Stainier D."/>
            <person name="Suzuki M.M."/>
            <person name="Tassy O."/>
            <person name="Takatori N."/>
            <person name="Tokuoka M."/>
            <person name="Yagi K."/>
            <person name="Yoshizaki F."/>
            <person name="Wada S."/>
            <person name="Zhang C."/>
            <person name="Hyatt P.D."/>
            <person name="Larimer F."/>
            <person name="Detter C."/>
            <person name="Doggett N."/>
            <person name="Glavina T."/>
            <person name="Hawkins T."/>
            <person name="Richardson P."/>
            <person name="Lucas S."/>
            <person name="Kohara Y."/>
            <person name="Levine M."/>
            <person name="Satoh N."/>
            <person name="Rokhsar D.S."/>
        </authorList>
    </citation>
    <scope>NUCLEOTIDE SEQUENCE [LARGE SCALE GENOMIC DNA]</scope>
</reference>
<feature type="compositionally biased region" description="Polar residues" evidence="2">
    <location>
        <begin position="127"/>
        <end position="136"/>
    </location>
</feature>
<keyword evidence="1" id="KW-0175">Coiled coil</keyword>
<dbReference type="Pfam" id="PF07139">
    <property type="entry name" value="SPATS2-like"/>
    <property type="match status" value="1"/>
</dbReference>
<dbReference type="OrthoDB" id="6136201at2759"/>